<dbReference type="EMBL" id="JAIRBB010000006">
    <property type="protein sequence ID" value="MCG2431243.1"/>
    <property type="molecule type" value="Genomic_DNA"/>
</dbReference>
<protein>
    <recommendedName>
        <fullName evidence="3">Calx-beta domain-containing protein</fullName>
    </recommendedName>
</protein>
<evidence type="ECO:0000313" key="1">
    <source>
        <dbReference type="EMBL" id="MCG2431243.1"/>
    </source>
</evidence>
<accession>A0A9X1R467</accession>
<sequence>MKNIKTIIAFLFTAVLLVSCETYEDYDSEATVVGFTKNSSNINRVPEGGTKEGTVTLYVSDVSNADRTFTLVDLPADEFPTATDNYEYPSSVTIPAGVREIEVTVTAIDNSISPDDRTFFILAVQEGEGYITGGQVKIGLKN</sequence>
<evidence type="ECO:0008006" key="3">
    <source>
        <dbReference type="Google" id="ProtNLM"/>
    </source>
</evidence>
<dbReference type="SUPFAM" id="SSF141072">
    <property type="entry name" value="CalX-like"/>
    <property type="match status" value="1"/>
</dbReference>
<proteinExistence type="predicted"/>
<dbReference type="PROSITE" id="PS51257">
    <property type="entry name" value="PROKAR_LIPOPROTEIN"/>
    <property type="match status" value="1"/>
</dbReference>
<dbReference type="AlphaFoldDB" id="A0A9X1R467"/>
<dbReference type="InterPro" id="IPR038081">
    <property type="entry name" value="CalX-like_sf"/>
</dbReference>
<comment type="caution">
    <text evidence="1">The sequence shown here is derived from an EMBL/GenBank/DDBJ whole genome shotgun (WGS) entry which is preliminary data.</text>
</comment>
<evidence type="ECO:0000313" key="2">
    <source>
        <dbReference type="Proteomes" id="UP001139462"/>
    </source>
</evidence>
<gene>
    <name evidence="1" type="ORF">K8344_08935</name>
</gene>
<keyword evidence="2" id="KW-1185">Reference proteome</keyword>
<dbReference type="Proteomes" id="UP001139462">
    <property type="component" value="Unassembled WGS sequence"/>
</dbReference>
<name>A0A9X1R467_9FLAO</name>
<dbReference type="RefSeq" id="WP_185098334.1">
    <property type="nucleotide sequence ID" value="NZ_JAIRBB010000006.1"/>
</dbReference>
<organism evidence="1 2">
    <name type="scientific">Aequorivita xiaoshiensis</name>
    <dbReference type="NCBI Taxonomy" id="2874476"/>
    <lineage>
        <taxon>Bacteria</taxon>
        <taxon>Pseudomonadati</taxon>
        <taxon>Bacteroidota</taxon>
        <taxon>Flavobacteriia</taxon>
        <taxon>Flavobacteriales</taxon>
        <taxon>Flavobacteriaceae</taxon>
        <taxon>Aequorivita</taxon>
    </lineage>
</organism>
<reference evidence="1" key="1">
    <citation type="submission" date="2021-09" db="EMBL/GenBank/DDBJ databases">
        <title>Genome of Aequorivita sp. strain F64183.</title>
        <authorList>
            <person name="Wang Y."/>
        </authorList>
    </citation>
    <scope>NUCLEOTIDE SEQUENCE</scope>
    <source>
        <strain evidence="1">F64183</strain>
    </source>
</reference>